<name>U2TCB9_LEIAQ</name>
<keyword evidence="1" id="KW-0521">NADP</keyword>
<dbReference type="Pfam" id="PF13602">
    <property type="entry name" value="ADH_zinc_N_2"/>
    <property type="match status" value="1"/>
</dbReference>
<dbReference type="SUPFAM" id="SSF51735">
    <property type="entry name" value="NAD(P)-binding Rossmann-fold domains"/>
    <property type="match status" value="1"/>
</dbReference>
<dbReference type="PANTHER" id="PTHR44154">
    <property type="entry name" value="QUINONE OXIDOREDUCTASE"/>
    <property type="match status" value="1"/>
</dbReference>
<dbReference type="InterPro" id="IPR036291">
    <property type="entry name" value="NAD(P)-bd_dom_sf"/>
</dbReference>
<gene>
    <name evidence="2" type="ORF">N136_01309</name>
</gene>
<protein>
    <submittedName>
        <fullName evidence="2">Oxidoreductase, zinc-binding dehydrogenase family protein</fullName>
    </submittedName>
</protein>
<dbReference type="OrthoDB" id="3727682at2"/>
<dbReference type="PATRIC" id="fig|1358026.3.peg.1130"/>
<dbReference type="RefSeq" id="WP_021758097.1">
    <property type="nucleotide sequence ID" value="NZ_KI272007.1"/>
</dbReference>
<dbReference type="InterPro" id="IPR051603">
    <property type="entry name" value="Zinc-ADH_QOR/CCCR"/>
</dbReference>
<dbReference type="PANTHER" id="PTHR44154:SF1">
    <property type="entry name" value="QUINONE OXIDOREDUCTASE"/>
    <property type="match status" value="1"/>
</dbReference>
<sequence>RAAEGDTLVVLGAAGSVGVIAVQLARAWGVRVVGAASPRDEELITSFGAEFVPYGEGVFDRVSAVTERVDAVVDVAGHGGLPEAVRATGDPSRVVTLADHAGAAATGATMSNPSPDRAPDALAVTLPMLADGSLRLKRNRSVPFADAAEAHRLLESGETRDKIVLV</sequence>
<feature type="non-terminal residue" evidence="2">
    <location>
        <position position="1"/>
    </location>
</feature>
<accession>U2TCB9</accession>
<dbReference type="HOGENOM" id="CLU_1598002_0_0_11"/>
<evidence type="ECO:0000313" key="2">
    <source>
        <dbReference type="EMBL" id="ERK72347.1"/>
    </source>
</evidence>
<proteinExistence type="predicted"/>
<dbReference type="Gene3D" id="3.90.180.10">
    <property type="entry name" value="Medium-chain alcohol dehydrogenases, catalytic domain"/>
    <property type="match status" value="1"/>
</dbReference>
<organism evidence="2 3">
    <name type="scientific">Leifsonia aquatica ATCC 14665</name>
    <dbReference type="NCBI Taxonomy" id="1358026"/>
    <lineage>
        <taxon>Bacteria</taxon>
        <taxon>Bacillati</taxon>
        <taxon>Actinomycetota</taxon>
        <taxon>Actinomycetes</taxon>
        <taxon>Micrococcales</taxon>
        <taxon>Microbacteriaceae</taxon>
        <taxon>Leifsonia</taxon>
    </lineage>
</organism>
<evidence type="ECO:0000313" key="3">
    <source>
        <dbReference type="Proteomes" id="UP000016605"/>
    </source>
</evidence>
<dbReference type="EMBL" id="AWVQ01000144">
    <property type="protein sequence ID" value="ERK72347.1"/>
    <property type="molecule type" value="Genomic_DNA"/>
</dbReference>
<dbReference type="Proteomes" id="UP000016605">
    <property type="component" value="Unassembled WGS sequence"/>
</dbReference>
<dbReference type="AlphaFoldDB" id="U2TCB9"/>
<evidence type="ECO:0000256" key="1">
    <source>
        <dbReference type="ARBA" id="ARBA00022857"/>
    </source>
</evidence>
<reference evidence="2 3" key="1">
    <citation type="submission" date="2013-08" db="EMBL/GenBank/DDBJ databases">
        <authorList>
            <person name="Weinstock G."/>
            <person name="Sodergren E."/>
            <person name="Wylie T."/>
            <person name="Fulton L."/>
            <person name="Fulton R."/>
            <person name="Fronick C."/>
            <person name="O'Laughlin M."/>
            <person name="Godfrey J."/>
            <person name="Miner T."/>
            <person name="Herter B."/>
            <person name="Appelbaum E."/>
            <person name="Cordes M."/>
            <person name="Lek S."/>
            <person name="Wollam A."/>
            <person name="Pepin K.H."/>
            <person name="Palsikar V.B."/>
            <person name="Mitreva M."/>
            <person name="Wilson R.K."/>
        </authorList>
    </citation>
    <scope>NUCLEOTIDE SEQUENCE [LARGE SCALE GENOMIC DNA]</scope>
    <source>
        <strain evidence="2 3">ATCC 14665</strain>
    </source>
</reference>
<comment type="caution">
    <text evidence="2">The sequence shown here is derived from an EMBL/GenBank/DDBJ whole genome shotgun (WGS) entry which is preliminary data.</text>
</comment>
<dbReference type="Gene3D" id="3.40.50.720">
    <property type="entry name" value="NAD(P)-binding Rossmann-like Domain"/>
    <property type="match status" value="1"/>
</dbReference>